<dbReference type="InterPro" id="IPR021268">
    <property type="entry name" value="DUF2845"/>
</dbReference>
<sequence length="187" mass="21316">MKRLVLLLLLLAVALPAQALRCGSRVVTTGDRDILARDRCGEPYYTDQMVVVDVYGADGPVERQVENVYDVWYYNFGPRKLMVRLLFLNGRLEREDTLGYGVNQLGDSCSLDSYPSGMSAGEIVAYCGLPASRHEQREALVRRDGLGRERYRPIRRETWTYDLGGNRLLRVLTLENGRLQSVDTERR</sequence>
<gene>
    <name evidence="2" type="ORF">OD750_008060</name>
</gene>
<dbReference type="RefSeq" id="WP_263542020.1">
    <property type="nucleotide sequence ID" value="NZ_JAOVZO020000009.1"/>
</dbReference>
<comment type="caution">
    <text evidence="2">The sequence shown here is derived from an EMBL/GenBank/DDBJ whole genome shotgun (WGS) entry which is preliminary data.</text>
</comment>
<dbReference type="AlphaFoldDB" id="A0A9X3YJ55"/>
<dbReference type="Pfam" id="PF11006">
    <property type="entry name" value="DUF2845"/>
    <property type="match status" value="2"/>
</dbReference>
<dbReference type="EMBL" id="JAOVZO020000009">
    <property type="protein sequence ID" value="MDC8012499.1"/>
    <property type="molecule type" value="Genomic_DNA"/>
</dbReference>
<organism evidence="2 3">
    <name type="scientific">Tahibacter soli</name>
    <dbReference type="NCBI Taxonomy" id="2983605"/>
    <lineage>
        <taxon>Bacteria</taxon>
        <taxon>Pseudomonadati</taxon>
        <taxon>Pseudomonadota</taxon>
        <taxon>Gammaproteobacteria</taxon>
        <taxon>Lysobacterales</taxon>
        <taxon>Rhodanobacteraceae</taxon>
        <taxon>Tahibacter</taxon>
    </lineage>
</organism>
<evidence type="ECO:0000256" key="1">
    <source>
        <dbReference type="SAM" id="SignalP"/>
    </source>
</evidence>
<feature type="chain" id="PRO_5040759511" evidence="1">
    <location>
        <begin position="20"/>
        <end position="187"/>
    </location>
</feature>
<name>A0A9X3YJ55_9GAMM</name>
<feature type="signal peptide" evidence="1">
    <location>
        <begin position="1"/>
        <end position="19"/>
    </location>
</feature>
<evidence type="ECO:0000313" key="3">
    <source>
        <dbReference type="Proteomes" id="UP001139971"/>
    </source>
</evidence>
<dbReference type="Proteomes" id="UP001139971">
    <property type="component" value="Unassembled WGS sequence"/>
</dbReference>
<evidence type="ECO:0000313" key="2">
    <source>
        <dbReference type="EMBL" id="MDC8012499.1"/>
    </source>
</evidence>
<accession>A0A9X3YJ55</accession>
<keyword evidence="3" id="KW-1185">Reference proteome</keyword>
<proteinExistence type="predicted"/>
<keyword evidence="1" id="KW-0732">Signal</keyword>
<reference evidence="2" key="1">
    <citation type="submission" date="2023-02" db="EMBL/GenBank/DDBJ databases">
        <title>Tahibacter soli sp. nov. isolated from soil.</title>
        <authorList>
            <person name="Baek J.H."/>
            <person name="Lee J.K."/>
            <person name="Choi D.G."/>
            <person name="Jeon C.O."/>
        </authorList>
    </citation>
    <scope>NUCLEOTIDE SEQUENCE</scope>
    <source>
        <strain evidence="2">BL</strain>
    </source>
</reference>
<protein>
    <submittedName>
        <fullName evidence="2">DUF2845 domain-containing protein</fullName>
    </submittedName>
</protein>